<reference evidence="1 2" key="1">
    <citation type="submission" date="2015-05" db="EMBL/GenBank/DDBJ databases">
        <title>Evolution of Trichinella species and genotypes.</title>
        <authorList>
            <person name="Korhonen P.K."/>
            <person name="Edoardo P."/>
            <person name="Giuseppe L.R."/>
            <person name="Gasser R.B."/>
        </authorList>
    </citation>
    <scope>NUCLEOTIDE SEQUENCE [LARGE SCALE GENOMIC DNA]</scope>
    <source>
        <strain evidence="1">ISS10</strain>
    </source>
</reference>
<sequence>MNGGWMETEEQERRAVKHCPFPLEGICSCSRQALDQPIRTIVHSKLTKRIEPIAQGDVSLPIGLGNSKQNRFIQSYTSANHIANNLCSRKVGVVYNY</sequence>
<dbReference type="AlphaFoldDB" id="A0A0V1LME5"/>
<comment type="caution">
    <text evidence="1">The sequence shown here is derived from an EMBL/GenBank/DDBJ whole genome shotgun (WGS) entry which is preliminary data.</text>
</comment>
<name>A0A0V1LME5_9BILA</name>
<gene>
    <name evidence="1" type="ORF">T02_9071</name>
</gene>
<organism evidence="1 2">
    <name type="scientific">Trichinella nativa</name>
    <dbReference type="NCBI Taxonomy" id="6335"/>
    <lineage>
        <taxon>Eukaryota</taxon>
        <taxon>Metazoa</taxon>
        <taxon>Ecdysozoa</taxon>
        <taxon>Nematoda</taxon>
        <taxon>Enoplea</taxon>
        <taxon>Dorylaimia</taxon>
        <taxon>Trichinellida</taxon>
        <taxon>Trichinellidae</taxon>
        <taxon>Trichinella</taxon>
    </lineage>
</organism>
<keyword evidence="2" id="KW-1185">Reference proteome</keyword>
<proteinExistence type="predicted"/>
<protein>
    <submittedName>
        <fullName evidence="1">Uncharacterized protein</fullName>
    </submittedName>
</protein>
<evidence type="ECO:0000313" key="1">
    <source>
        <dbReference type="EMBL" id="KRZ60519.1"/>
    </source>
</evidence>
<evidence type="ECO:0000313" key="2">
    <source>
        <dbReference type="Proteomes" id="UP000054721"/>
    </source>
</evidence>
<accession>A0A0V1LME5</accession>
<dbReference type="Proteomes" id="UP000054721">
    <property type="component" value="Unassembled WGS sequence"/>
</dbReference>
<dbReference type="EMBL" id="JYDW01000028">
    <property type="protein sequence ID" value="KRZ60519.1"/>
    <property type="molecule type" value="Genomic_DNA"/>
</dbReference>